<dbReference type="EMBL" id="AE016877">
    <property type="protein sequence ID" value="AAP09496.1"/>
    <property type="molecule type" value="Genomic_DNA"/>
</dbReference>
<dbReference type="RefSeq" id="WP_001128401.1">
    <property type="nucleotide sequence ID" value="NC_004722.1"/>
</dbReference>
<evidence type="ECO:0000259" key="1">
    <source>
        <dbReference type="Pfam" id="PF07486"/>
    </source>
</evidence>
<organism evidence="2 3">
    <name type="scientific">Bacillus cereus (strain ATCC 14579 / DSM 31 / CCUG 7414 / JCM 2152 / NBRC 15305 / NCIMB 9373 / NCTC 2599 / NRRL B-3711)</name>
    <dbReference type="NCBI Taxonomy" id="226900"/>
    <lineage>
        <taxon>Bacteria</taxon>
        <taxon>Bacillati</taxon>
        <taxon>Bacillota</taxon>
        <taxon>Bacilli</taxon>
        <taxon>Bacillales</taxon>
        <taxon>Bacillaceae</taxon>
        <taxon>Bacillus</taxon>
        <taxon>Bacillus cereus group</taxon>
    </lineage>
</organism>
<protein>
    <submittedName>
        <fullName evidence="2">Cell wall hydrolase cwlJ</fullName>
    </submittedName>
</protein>
<dbReference type="Pfam" id="PF07486">
    <property type="entry name" value="Hydrolase_2"/>
    <property type="match status" value="1"/>
</dbReference>
<dbReference type="KEGG" id="bce:BC2536"/>
<gene>
    <name evidence="2" type="ordered locus">BC_2536</name>
</gene>
<keyword evidence="2" id="KW-0378">Hydrolase</keyword>
<evidence type="ECO:0000313" key="2">
    <source>
        <dbReference type="EMBL" id="AAP09496.1"/>
    </source>
</evidence>
<dbReference type="PATRIC" id="fig|226900.8.peg.2574"/>
<dbReference type="FunFam" id="1.10.10.2520:FF:000002">
    <property type="entry name" value="Cell wall hydrolase CwlJ"/>
    <property type="match status" value="1"/>
</dbReference>
<proteinExistence type="predicted"/>
<sequence>MPLIPYNESDVDLLARLIRAEAEGEGRQGEELVGCVVVNRVFCDCLDFKQLRTVRDAVYQSPGGFEAVQYGYFYQRARESEKEIARKVLQGQWRWPARWALWYFRPVGACPPEWYNQPFVGQFKSHCFYEPSGDECPKCIHDSKICNAST</sequence>
<dbReference type="InterPro" id="IPR011105">
    <property type="entry name" value="Cell_wall_hydrolase_SleB"/>
</dbReference>
<dbReference type="Gene3D" id="1.10.10.2520">
    <property type="entry name" value="Cell wall hydrolase SleB, domain 1"/>
    <property type="match status" value="1"/>
</dbReference>
<dbReference type="Proteomes" id="UP000001417">
    <property type="component" value="Chromosome"/>
</dbReference>
<dbReference type="GO" id="GO:0016787">
    <property type="term" value="F:hydrolase activity"/>
    <property type="evidence" value="ECO:0007669"/>
    <property type="project" value="UniProtKB-KW"/>
</dbReference>
<keyword evidence="3" id="KW-1185">Reference proteome</keyword>
<dbReference type="AlphaFoldDB" id="Q81D46"/>
<accession>Q81D46</accession>
<feature type="domain" description="Cell wall hydrolase SleB" evidence="1">
    <location>
        <begin position="24"/>
        <end position="129"/>
    </location>
</feature>
<dbReference type="InterPro" id="IPR042047">
    <property type="entry name" value="SleB_dom1"/>
</dbReference>
<name>Q81D46_BACCR</name>
<dbReference type="HOGENOM" id="CLU_148732_0_0_9"/>
<reference evidence="2 3" key="1">
    <citation type="journal article" date="2003" name="Nature">
        <title>Genome sequence of Bacillus cereus and comparative analysis with Bacillus anthracis.</title>
        <authorList>
            <person name="Ivanova N."/>
            <person name="Sorokin A."/>
            <person name="Anderson I."/>
            <person name="Galleron N."/>
            <person name="Candelon B."/>
            <person name="Kapatral V."/>
            <person name="Bhattacharyya A."/>
            <person name="Reznik G."/>
            <person name="Mikhailova N."/>
            <person name="Lapidus A."/>
            <person name="Chu L."/>
            <person name="Mazur M."/>
            <person name="Goltsman E."/>
            <person name="Larsen N."/>
            <person name="D'Souza M."/>
            <person name="Walunas T."/>
            <person name="Grechkin Y."/>
            <person name="Pusch G."/>
            <person name="Haselkorn R."/>
            <person name="Fonstein M."/>
            <person name="Ehrlich S.D."/>
            <person name="Overbeek R."/>
            <person name="Kyrpides N."/>
        </authorList>
    </citation>
    <scope>NUCLEOTIDE SEQUENCE [LARGE SCALE GENOMIC DNA]</scope>
    <source>
        <strain evidence="3">ATCC 14579 / DSM 31 / CCUG 7414 / JCM 2152 / NBRC 15305 / NCIMB 9373 / NCTC 2599 / NRRL B-3711</strain>
    </source>
</reference>
<evidence type="ECO:0000313" key="3">
    <source>
        <dbReference type="Proteomes" id="UP000001417"/>
    </source>
</evidence>